<keyword evidence="2" id="KW-1185">Reference proteome</keyword>
<evidence type="ECO:0000313" key="1">
    <source>
        <dbReference type="EMBL" id="GBE89762.1"/>
    </source>
</evidence>
<dbReference type="EMBL" id="BFAD01000017">
    <property type="protein sequence ID" value="GBE89762.1"/>
    <property type="molecule type" value="Genomic_DNA"/>
</dbReference>
<dbReference type="AlphaFoldDB" id="A0A401H5S4"/>
<evidence type="ECO:0000313" key="2">
    <source>
        <dbReference type="Proteomes" id="UP000287166"/>
    </source>
</evidence>
<gene>
    <name evidence="1" type="ORF">SCP_1700870</name>
</gene>
<reference evidence="1 2" key="1">
    <citation type="journal article" date="2018" name="Sci. Rep.">
        <title>Genome sequence of the cauliflower mushroom Sparassis crispa (Hanabiratake) and its association with beneficial usage.</title>
        <authorList>
            <person name="Kiyama R."/>
            <person name="Furutani Y."/>
            <person name="Kawaguchi K."/>
            <person name="Nakanishi T."/>
        </authorList>
    </citation>
    <scope>NUCLEOTIDE SEQUENCE [LARGE SCALE GENOMIC DNA]</scope>
</reference>
<accession>A0A401H5S4</accession>
<organism evidence="1 2">
    <name type="scientific">Sparassis crispa</name>
    <dbReference type="NCBI Taxonomy" id="139825"/>
    <lineage>
        <taxon>Eukaryota</taxon>
        <taxon>Fungi</taxon>
        <taxon>Dikarya</taxon>
        <taxon>Basidiomycota</taxon>
        <taxon>Agaricomycotina</taxon>
        <taxon>Agaricomycetes</taxon>
        <taxon>Polyporales</taxon>
        <taxon>Sparassidaceae</taxon>
        <taxon>Sparassis</taxon>
    </lineage>
</organism>
<dbReference type="Proteomes" id="UP000287166">
    <property type="component" value="Unassembled WGS sequence"/>
</dbReference>
<protein>
    <submittedName>
        <fullName evidence="1">Uncharacterized protein</fullName>
    </submittedName>
</protein>
<proteinExistence type="predicted"/>
<dbReference type="InParanoid" id="A0A401H5S4"/>
<comment type="caution">
    <text evidence="1">The sequence shown here is derived from an EMBL/GenBank/DDBJ whole genome shotgun (WGS) entry which is preliminary data.</text>
</comment>
<dbReference type="GeneID" id="38786679"/>
<sequence>MVDAMALKVQALTEDIPKTQRPPGVRLWMDGRLATTGTSQSKVVQGRYVNSGSAFPNVERKPRAISRVLVIWQVASDSIIAGCAQVTCAIDDNCLSGTRWPVSAGGACGSSCRRSARLRLSMR</sequence>
<dbReference type="RefSeq" id="XP_027620675.1">
    <property type="nucleotide sequence ID" value="XM_027764874.1"/>
</dbReference>
<name>A0A401H5S4_9APHY</name>